<dbReference type="VEuPathDB" id="TrichDB:TVAG_181630"/>
<evidence type="ECO:0000256" key="1">
    <source>
        <dbReference type="ARBA" id="ARBA00004123"/>
    </source>
</evidence>
<dbReference type="RefSeq" id="XP_001298524.1">
    <property type="nucleotide sequence ID" value="XM_001298523.1"/>
</dbReference>
<gene>
    <name evidence="4" type="ORF">TVAG_181630</name>
</gene>
<dbReference type="EMBL" id="DS114889">
    <property type="protein sequence ID" value="EAX85594.1"/>
    <property type="molecule type" value="Genomic_DNA"/>
</dbReference>
<dbReference type="InterPro" id="IPR000953">
    <property type="entry name" value="Chromo/chromo_shadow_dom"/>
</dbReference>
<dbReference type="AlphaFoldDB" id="A2GB75"/>
<keyword evidence="5" id="KW-1185">Reference proteome</keyword>
<dbReference type="InterPro" id="IPR016197">
    <property type="entry name" value="Chromo-like_dom_sf"/>
</dbReference>
<dbReference type="GO" id="GO:0005634">
    <property type="term" value="C:nucleus"/>
    <property type="evidence" value="ECO:0007669"/>
    <property type="project" value="UniProtKB-SubCell"/>
</dbReference>
<feature type="domain" description="Chromo" evidence="3">
    <location>
        <begin position="13"/>
        <end position="72"/>
    </location>
</feature>
<evidence type="ECO:0000313" key="5">
    <source>
        <dbReference type="Proteomes" id="UP000001542"/>
    </source>
</evidence>
<dbReference type="Gene3D" id="2.40.50.40">
    <property type="match status" value="2"/>
</dbReference>
<dbReference type="CDD" id="cd00024">
    <property type="entry name" value="CD_CSD"/>
    <property type="match status" value="1"/>
</dbReference>
<reference evidence="4" key="2">
    <citation type="journal article" date="2007" name="Science">
        <title>Draft genome sequence of the sexually transmitted pathogen Trichomonas vaginalis.</title>
        <authorList>
            <person name="Carlton J.M."/>
            <person name="Hirt R.P."/>
            <person name="Silva J.C."/>
            <person name="Delcher A.L."/>
            <person name="Schatz M."/>
            <person name="Zhao Q."/>
            <person name="Wortman J.R."/>
            <person name="Bidwell S.L."/>
            <person name="Alsmark U.C.M."/>
            <person name="Besteiro S."/>
            <person name="Sicheritz-Ponten T."/>
            <person name="Noel C.J."/>
            <person name="Dacks J.B."/>
            <person name="Foster P.G."/>
            <person name="Simillion C."/>
            <person name="Van de Peer Y."/>
            <person name="Miranda-Saavedra D."/>
            <person name="Barton G.J."/>
            <person name="Westrop G.D."/>
            <person name="Mueller S."/>
            <person name="Dessi D."/>
            <person name="Fiori P.L."/>
            <person name="Ren Q."/>
            <person name="Paulsen I."/>
            <person name="Zhang H."/>
            <person name="Bastida-Corcuera F.D."/>
            <person name="Simoes-Barbosa A."/>
            <person name="Brown M.T."/>
            <person name="Hayes R.D."/>
            <person name="Mukherjee M."/>
            <person name="Okumura C.Y."/>
            <person name="Schneider R."/>
            <person name="Smith A.J."/>
            <person name="Vanacova S."/>
            <person name="Villalvazo M."/>
            <person name="Haas B.J."/>
            <person name="Pertea M."/>
            <person name="Feldblyum T.V."/>
            <person name="Utterback T.R."/>
            <person name="Shu C.L."/>
            <person name="Osoegawa K."/>
            <person name="de Jong P.J."/>
            <person name="Hrdy I."/>
            <person name="Horvathova L."/>
            <person name="Zubacova Z."/>
            <person name="Dolezal P."/>
            <person name="Malik S.B."/>
            <person name="Logsdon J.M. Jr."/>
            <person name="Henze K."/>
            <person name="Gupta A."/>
            <person name="Wang C.C."/>
            <person name="Dunne R.L."/>
            <person name="Upcroft J.A."/>
            <person name="Upcroft P."/>
            <person name="White O."/>
            <person name="Salzberg S.L."/>
            <person name="Tang P."/>
            <person name="Chiu C.-H."/>
            <person name="Lee Y.-S."/>
            <person name="Embley T.M."/>
            <person name="Coombs G.H."/>
            <person name="Mottram J.C."/>
            <person name="Tachezy J."/>
            <person name="Fraser-Liggett C.M."/>
            <person name="Johnson P.J."/>
        </authorList>
    </citation>
    <scope>NUCLEOTIDE SEQUENCE [LARGE SCALE GENOMIC DNA]</scope>
    <source>
        <strain evidence="4">G3</strain>
    </source>
</reference>
<dbReference type="InterPro" id="IPR051219">
    <property type="entry name" value="Heterochromatin_chromo-domain"/>
</dbReference>
<dbReference type="InterPro" id="IPR023780">
    <property type="entry name" value="Chromo_domain"/>
</dbReference>
<dbReference type="SMART" id="SM00300">
    <property type="entry name" value="ChSh"/>
    <property type="match status" value="1"/>
</dbReference>
<dbReference type="eggNOG" id="KOG1911">
    <property type="taxonomic scope" value="Eukaryota"/>
</dbReference>
<dbReference type="Proteomes" id="UP000001542">
    <property type="component" value="Unassembled WGS sequence"/>
</dbReference>
<protein>
    <recommendedName>
        <fullName evidence="3">Chromo domain-containing protein</fullName>
    </recommendedName>
</protein>
<sequence>MSSDSDASGGEVYEVQEIIDERKSGSKTLYLVLWKGYSREEATWEPISNLGNAKEAIKKFRKNRFSIQTAPPEKQRRIESVVGAKKHNGDIVYSVVYRGSDEISEIPRREAISKYPQQIIDYYEDHIHEIAQEKE</sequence>
<comment type="subcellular location">
    <subcellularLocation>
        <location evidence="1">Nucleus</location>
    </subcellularLocation>
</comment>
<dbReference type="KEGG" id="tva:4743235"/>
<dbReference type="SMR" id="A2GB75"/>
<dbReference type="GO" id="GO:0005721">
    <property type="term" value="C:pericentric heterochromatin"/>
    <property type="evidence" value="ECO:0000318"/>
    <property type="project" value="GO_Central"/>
</dbReference>
<dbReference type="CDD" id="cd00034">
    <property type="entry name" value="CSD"/>
    <property type="match status" value="1"/>
</dbReference>
<proteinExistence type="predicted"/>
<dbReference type="STRING" id="5722.A2GB75"/>
<dbReference type="OrthoDB" id="2447764at2759"/>
<dbReference type="PROSITE" id="PS50013">
    <property type="entry name" value="CHROMO_2"/>
    <property type="match status" value="1"/>
</dbReference>
<dbReference type="SMART" id="SM00298">
    <property type="entry name" value="CHROMO"/>
    <property type="match status" value="1"/>
</dbReference>
<evidence type="ECO:0000256" key="2">
    <source>
        <dbReference type="ARBA" id="ARBA00023242"/>
    </source>
</evidence>
<dbReference type="InParanoid" id="A2GB75"/>
<dbReference type="GO" id="GO:0003682">
    <property type="term" value="F:chromatin binding"/>
    <property type="evidence" value="ECO:0000318"/>
    <property type="project" value="GO_Central"/>
</dbReference>
<accession>A2GB75</accession>
<reference evidence="4" key="1">
    <citation type="submission" date="2006-10" db="EMBL/GenBank/DDBJ databases">
        <authorList>
            <person name="Amadeo P."/>
            <person name="Zhao Q."/>
            <person name="Wortman J."/>
            <person name="Fraser-Liggett C."/>
            <person name="Carlton J."/>
        </authorList>
    </citation>
    <scope>NUCLEOTIDE SEQUENCE</scope>
    <source>
        <strain evidence="4">G3</strain>
    </source>
</reference>
<organism evidence="4 5">
    <name type="scientific">Trichomonas vaginalis (strain ATCC PRA-98 / G3)</name>
    <dbReference type="NCBI Taxonomy" id="412133"/>
    <lineage>
        <taxon>Eukaryota</taxon>
        <taxon>Metamonada</taxon>
        <taxon>Parabasalia</taxon>
        <taxon>Trichomonadida</taxon>
        <taxon>Trichomonadidae</taxon>
        <taxon>Trichomonas</taxon>
    </lineage>
</organism>
<dbReference type="GO" id="GO:0031507">
    <property type="term" value="P:heterochromatin formation"/>
    <property type="evidence" value="ECO:0000318"/>
    <property type="project" value="GO_Central"/>
</dbReference>
<dbReference type="SUPFAM" id="SSF54160">
    <property type="entry name" value="Chromo domain-like"/>
    <property type="match status" value="2"/>
</dbReference>
<evidence type="ECO:0000259" key="3">
    <source>
        <dbReference type="PROSITE" id="PS50013"/>
    </source>
</evidence>
<evidence type="ECO:0000313" key="4">
    <source>
        <dbReference type="EMBL" id="EAX85594.1"/>
    </source>
</evidence>
<name>A2GB75_TRIV3</name>
<dbReference type="InterPro" id="IPR008251">
    <property type="entry name" value="Chromo_shadow_dom"/>
</dbReference>
<dbReference type="Pfam" id="PF01393">
    <property type="entry name" value="Chromo_shadow"/>
    <property type="match status" value="1"/>
</dbReference>
<dbReference type="PANTHER" id="PTHR22812">
    <property type="entry name" value="CHROMOBOX PROTEIN"/>
    <property type="match status" value="1"/>
</dbReference>
<dbReference type="Pfam" id="PF00385">
    <property type="entry name" value="Chromo"/>
    <property type="match status" value="1"/>
</dbReference>
<keyword evidence="2" id="KW-0539">Nucleus</keyword>
<dbReference type="VEuPathDB" id="TrichDB:TVAGG3_0941810"/>